<dbReference type="InterPro" id="IPR029024">
    <property type="entry name" value="TerB-like"/>
</dbReference>
<evidence type="ECO:0000313" key="3">
    <source>
        <dbReference type="Proteomes" id="UP000280307"/>
    </source>
</evidence>
<dbReference type="CDD" id="cd07177">
    <property type="entry name" value="terB_like"/>
    <property type="match status" value="1"/>
</dbReference>
<comment type="caution">
    <text evidence="2">The sequence shown here is derived from an EMBL/GenBank/DDBJ whole genome shotgun (WGS) entry which is preliminary data.</text>
</comment>
<accession>A0A426U7Z5</accession>
<dbReference type="SUPFAM" id="SSF158682">
    <property type="entry name" value="TerB-like"/>
    <property type="match status" value="2"/>
</dbReference>
<protein>
    <recommendedName>
        <fullName evidence="1">Co-chaperone DjlA N-terminal domain-containing protein</fullName>
    </recommendedName>
</protein>
<proteinExistence type="predicted"/>
<feature type="domain" description="Co-chaperone DjlA N-terminal" evidence="1">
    <location>
        <begin position="188"/>
        <end position="298"/>
    </location>
</feature>
<dbReference type="AlphaFoldDB" id="A0A426U7Z5"/>
<evidence type="ECO:0000313" key="2">
    <source>
        <dbReference type="EMBL" id="RRR76279.1"/>
    </source>
</evidence>
<dbReference type="Pfam" id="PF05099">
    <property type="entry name" value="TerB"/>
    <property type="match status" value="1"/>
</dbReference>
<gene>
    <name evidence="2" type="ORF">EI684_03325</name>
</gene>
<evidence type="ECO:0000259" key="1">
    <source>
        <dbReference type="Pfam" id="PF05099"/>
    </source>
</evidence>
<organism evidence="2 3">
    <name type="scientific">Candidatus Viridilinea halotolerans</name>
    <dbReference type="NCBI Taxonomy" id="2491704"/>
    <lineage>
        <taxon>Bacteria</taxon>
        <taxon>Bacillati</taxon>
        <taxon>Chloroflexota</taxon>
        <taxon>Chloroflexia</taxon>
        <taxon>Chloroflexales</taxon>
        <taxon>Chloroflexineae</taxon>
        <taxon>Oscillochloridaceae</taxon>
        <taxon>Candidatus Viridilinea</taxon>
    </lineage>
</organism>
<dbReference type="Gene3D" id="1.10.3680.10">
    <property type="entry name" value="TerB-like"/>
    <property type="match status" value="2"/>
</dbReference>
<dbReference type="Proteomes" id="UP000280307">
    <property type="component" value="Unassembled WGS sequence"/>
</dbReference>
<dbReference type="InterPro" id="IPR007791">
    <property type="entry name" value="DjlA_N"/>
</dbReference>
<dbReference type="EMBL" id="RSAS01000128">
    <property type="protein sequence ID" value="RRR76279.1"/>
    <property type="molecule type" value="Genomic_DNA"/>
</dbReference>
<reference evidence="2 3" key="1">
    <citation type="submission" date="2018-12" db="EMBL/GenBank/DDBJ databases">
        <title>Genome Sequence of Candidatus Viridilinea halotolerans isolated from saline sulfide-rich spring.</title>
        <authorList>
            <person name="Grouzdev D.S."/>
            <person name="Burganskaya E.I."/>
            <person name="Krutkina M.S."/>
            <person name="Sukhacheva M.V."/>
            <person name="Gorlenko V.M."/>
        </authorList>
    </citation>
    <scope>NUCLEOTIDE SEQUENCE [LARGE SCALE GENOMIC DNA]</scope>
    <source>
        <strain evidence="2">Chok-6</strain>
    </source>
</reference>
<name>A0A426U7Z5_9CHLR</name>
<sequence>MALAKVVIAAAWADGHLAHEEVNSLKNLLAELGQTGGHGTMALTMQDWAELDIYLYSAVEVEERRRLVAELAALMHSDEERSLALLALDRIMAADRVHTDEERKVAEEVRNALVHPDEGLLASLGALLRRTIGLPPREVPGPNREEHLDEFLHNRVYYAVRVRLGKAPEEGLGIPASEARKLALAGGIMATVARLNDRVDTAEREKIIGALAQGWNLDRVRAEVVAEAAITESAGNLDTYTITYEFAQITSVEERLLFLDALFAVAMADGPLTSEESAEISRLTSSIRLESRHFAEAKRRAMGE</sequence>